<dbReference type="PANTHER" id="PTHR43242:SF1">
    <property type="entry name" value="NAD(P)-BINDING ROSSMANN-FOLD SUPERFAMILY PROTEIN"/>
    <property type="match status" value="1"/>
</dbReference>
<dbReference type="InterPro" id="IPR029903">
    <property type="entry name" value="RmlD-like-bd"/>
</dbReference>
<accession>A0ABR5N562</accession>
<evidence type="ECO:0000313" key="2">
    <source>
        <dbReference type="EMBL" id="KQL45761.1"/>
    </source>
</evidence>
<dbReference type="PANTHER" id="PTHR43242">
    <property type="entry name" value="NAD(P)-BINDING ROSSMANN-FOLD SUPERFAMILY PROTEIN"/>
    <property type="match status" value="1"/>
</dbReference>
<name>A0ABR5N562_BRECH</name>
<proteinExistence type="predicted"/>
<feature type="domain" description="RmlD-like substrate binding" evidence="1">
    <location>
        <begin position="5"/>
        <end position="277"/>
    </location>
</feature>
<keyword evidence="3" id="KW-1185">Reference proteome</keyword>
<reference evidence="2 3" key="1">
    <citation type="submission" date="2015-09" db="EMBL/GenBank/DDBJ databases">
        <title>Genome sequencing project for genomic taxonomy and phylogenomics of Bacillus-like bacteria.</title>
        <authorList>
            <person name="Liu B."/>
            <person name="Wang J."/>
            <person name="Zhu Y."/>
            <person name="Liu G."/>
            <person name="Chen Q."/>
            <person name="Chen Z."/>
            <person name="Lan J."/>
            <person name="Che J."/>
            <person name="Ge C."/>
            <person name="Shi H."/>
            <person name="Pan Z."/>
            <person name="Liu X."/>
        </authorList>
    </citation>
    <scope>NUCLEOTIDE SEQUENCE [LARGE SCALE GENOMIC DNA]</scope>
    <source>
        <strain evidence="2 3">DSM 8552</strain>
    </source>
</reference>
<comment type="caution">
    <text evidence="2">The sequence shown here is derived from an EMBL/GenBank/DDBJ whole genome shotgun (WGS) entry which is preliminary data.</text>
</comment>
<gene>
    <name evidence="2" type="ORF">AN963_11975</name>
</gene>
<protein>
    <submittedName>
        <fullName evidence="2">dTDP-4-dehydrorhamnose reductase</fullName>
    </submittedName>
</protein>
<evidence type="ECO:0000259" key="1">
    <source>
        <dbReference type="Pfam" id="PF04321"/>
    </source>
</evidence>
<dbReference type="Pfam" id="PF04321">
    <property type="entry name" value="RmlD_sub_bind"/>
    <property type="match status" value="1"/>
</dbReference>
<dbReference type="SUPFAM" id="SSF51735">
    <property type="entry name" value="NAD(P)-binding Rossmann-fold domains"/>
    <property type="match status" value="1"/>
</dbReference>
<organism evidence="2 3">
    <name type="scientific">Brevibacillus choshinensis</name>
    <dbReference type="NCBI Taxonomy" id="54911"/>
    <lineage>
        <taxon>Bacteria</taxon>
        <taxon>Bacillati</taxon>
        <taxon>Bacillota</taxon>
        <taxon>Bacilli</taxon>
        <taxon>Bacillales</taxon>
        <taxon>Paenibacillaceae</taxon>
        <taxon>Brevibacillus</taxon>
    </lineage>
</organism>
<sequence length="283" mass="31956">MTKRKVLLLGGSGYLGAQIFRHLKQDQENEIVATCFSSPMRSALKRVDVKDASLFAGLLDEFLPDVVIWSLLGKDNIDAQELISKGMQTLLEFVSENSKIIYLSTDGVFGQKTGPFQEEEETELLDERNPLAGYCLAKIRGEELVRERNENHLILRFGPIYGKNDEGMWDKRVRALAVELEQGREVVRTGNLYKTFIHVDDLARAITELMPSSYTGTLHLGPAEKESYYTFCRKMARGLELNPDLVKEDELTVEKASELGIPLDTSLHTNKARAILQTTFRNV</sequence>
<dbReference type="Gene3D" id="3.40.50.720">
    <property type="entry name" value="NAD(P)-binding Rossmann-like Domain"/>
    <property type="match status" value="1"/>
</dbReference>
<dbReference type="RefSeq" id="WP_055744826.1">
    <property type="nucleotide sequence ID" value="NZ_LJJB01000010.1"/>
</dbReference>
<dbReference type="EMBL" id="LJJB01000010">
    <property type="protein sequence ID" value="KQL45761.1"/>
    <property type="molecule type" value="Genomic_DNA"/>
</dbReference>
<dbReference type="Proteomes" id="UP000051063">
    <property type="component" value="Unassembled WGS sequence"/>
</dbReference>
<evidence type="ECO:0000313" key="3">
    <source>
        <dbReference type="Proteomes" id="UP000051063"/>
    </source>
</evidence>
<dbReference type="InterPro" id="IPR036291">
    <property type="entry name" value="NAD(P)-bd_dom_sf"/>
</dbReference>